<organism evidence="1 2">
    <name type="scientific">cyanobacterium endosymbiont of Braarudosphaera bigelowii</name>
    <dbReference type="NCBI Taxonomy" id="1285375"/>
    <lineage>
        <taxon>Bacteria</taxon>
        <taxon>Bacillati</taxon>
        <taxon>Cyanobacteriota</taxon>
        <taxon>Cyanophyceae</taxon>
        <taxon>Oscillatoriophycideae</taxon>
        <taxon>Chroococcales</taxon>
        <taxon>Aphanothecaceae</taxon>
        <taxon>Candidatus Atelocyanobacterium</taxon>
        <taxon>Candidatus Atelocyanobacterium thalassae</taxon>
    </lineage>
</organism>
<dbReference type="EMBL" id="AP024987">
    <property type="protein sequence ID" value="BDA39265.1"/>
    <property type="molecule type" value="Genomic_DNA"/>
</dbReference>
<dbReference type="Proteomes" id="UP001319803">
    <property type="component" value="Chromosome"/>
</dbReference>
<accession>A0ABM7UCL3</accession>
<evidence type="ECO:0000313" key="1">
    <source>
        <dbReference type="EMBL" id="BDA39265.1"/>
    </source>
</evidence>
<dbReference type="RefSeq" id="WP_229637352.1">
    <property type="nucleotide sequence ID" value="NZ_AP024987.1"/>
</dbReference>
<sequence>MFTTNSISETSDITDNDYCVFGLATCFLKNDGEFDKIQIIEPIPSSALEILLKGIPTSYELICAMPIGSIIKDKSLTKTVDFPEKAKFCDLFIERTAAAVRTYKRNSHICSQFSLGSIKKDLNFSLEKKRVLNTIHSVTVEDNVKQHSHTHATL</sequence>
<evidence type="ECO:0000313" key="2">
    <source>
        <dbReference type="Proteomes" id="UP001319803"/>
    </source>
</evidence>
<keyword evidence="2" id="KW-1185">Reference proteome</keyword>
<proteinExistence type="predicted"/>
<name>A0ABM7UCL3_9CHRO</name>
<protein>
    <submittedName>
        <fullName evidence="1">Uncharacterized protein</fullName>
    </submittedName>
</protein>
<reference evidence="1 2" key="1">
    <citation type="submission" date="2021-08" db="EMBL/GenBank/DDBJ databases">
        <title>Endosymbiont genome of Braarudosphaera bigelowii.</title>
        <authorList>
            <person name="Suzuki S."/>
            <person name="Ishida K."/>
        </authorList>
    </citation>
    <scope>NUCLEOTIDE SEQUENCE [LARGE SCALE GENOMIC DNA]</scope>
    <source>
        <strain evidence="1">CPSB-1</strain>
    </source>
</reference>
<gene>
    <name evidence="1" type="ORF">CPARK_000010400</name>
</gene>